<evidence type="ECO:0000313" key="2">
    <source>
        <dbReference type="EMBL" id="CAK9328029.1"/>
    </source>
</evidence>
<name>A0ABP0Z6A3_9ROSI</name>
<keyword evidence="1" id="KW-1133">Transmembrane helix</keyword>
<keyword evidence="1" id="KW-0472">Membrane</keyword>
<reference evidence="2 3" key="1">
    <citation type="submission" date="2024-03" db="EMBL/GenBank/DDBJ databases">
        <authorList>
            <person name="Gkanogiannis A."/>
            <person name="Becerra Lopez-Lavalle L."/>
        </authorList>
    </citation>
    <scope>NUCLEOTIDE SEQUENCE [LARGE SCALE GENOMIC DNA]</scope>
</reference>
<organism evidence="2 3">
    <name type="scientific">Citrullus colocynthis</name>
    <name type="common">colocynth</name>
    <dbReference type="NCBI Taxonomy" id="252529"/>
    <lineage>
        <taxon>Eukaryota</taxon>
        <taxon>Viridiplantae</taxon>
        <taxon>Streptophyta</taxon>
        <taxon>Embryophyta</taxon>
        <taxon>Tracheophyta</taxon>
        <taxon>Spermatophyta</taxon>
        <taxon>Magnoliopsida</taxon>
        <taxon>eudicotyledons</taxon>
        <taxon>Gunneridae</taxon>
        <taxon>Pentapetalae</taxon>
        <taxon>rosids</taxon>
        <taxon>fabids</taxon>
        <taxon>Cucurbitales</taxon>
        <taxon>Cucurbitaceae</taxon>
        <taxon>Benincaseae</taxon>
        <taxon>Citrullus</taxon>
    </lineage>
</organism>
<dbReference type="Proteomes" id="UP001642487">
    <property type="component" value="Chromosome 8"/>
</dbReference>
<gene>
    <name evidence="2" type="ORF">CITCOLO1_LOCUS20431</name>
</gene>
<keyword evidence="3" id="KW-1185">Reference proteome</keyword>
<protein>
    <recommendedName>
        <fullName evidence="4">Secreted protein</fullName>
    </recommendedName>
</protein>
<sequence>MCIIQISFFVFSSYALNVSFASITVLRVYNIDRITLHAHQSLHRYFTRILRRSHEVNVSNADSANTSGEVVRPR</sequence>
<evidence type="ECO:0000313" key="3">
    <source>
        <dbReference type="Proteomes" id="UP001642487"/>
    </source>
</evidence>
<evidence type="ECO:0008006" key="4">
    <source>
        <dbReference type="Google" id="ProtNLM"/>
    </source>
</evidence>
<proteinExistence type="predicted"/>
<evidence type="ECO:0000256" key="1">
    <source>
        <dbReference type="SAM" id="Phobius"/>
    </source>
</evidence>
<dbReference type="EMBL" id="OZ021742">
    <property type="protein sequence ID" value="CAK9328029.1"/>
    <property type="molecule type" value="Genomic_DNA"/>
</dbReference>
<feature type="transmembrane region" description="Helical" evidence="1">
    <location>
        <begin position="6"/>
        <end position="29"/>
    </location>
</feature>
<keyword evidence="1" id="KW-0812">Transmembrane</keyword>
<accession>A0ABP0Z6A3</accession>